<name>A0ABZ2MKU8_9MICO</name>
<dbReference type="EMBL" id="CP144913">
    <property type="protein sequence ID" value="WXB77726.1"/>
    <property type="molecule type" value="Genomic_DNA"/>
</dbReference>
<dbReference type="PANTHER" id="PTHR43201:SF5">
    <property type="entry name" value="MEDIUM-CHAIN ACYL-COA LIGASE ACSF2, MITOCHONDRIAL"/>
    <property type="match status" value="1"/>
</dbReference>
<dbReference type="SUPFAM" id="SSF56801">
    <property type="entry name" value="Acetyl-CoA synthetase-like"/>
    <property type="match status" value="1"/>
</dbReference>
<dbReference type="InterPro" id="IPR000873">
    <property type="entry name" value="AMP-dep_synth/lig_dom"/>
</dbReference>
<reference evidence="5 6" key="1">
    <citation type="submission" date="2024-02" db="EMBL/GenBank/DDBJ databases">
        <title>Janibacter sp. nov., isolated from gut of marine sandworm.</title>
        <authorList>
            <person name="Kim B."/>
            <person name="Jun M.O."/>
            <person name="Shin N.-R."/>
        </authorList>
    </citation>
    <scope>NUCLEOTIDE SEQUENCE [LARGE SCALE GENOMIC DNA]</scope>
    <source>
        <strain evidence="5 6">A1S7</strain>
    </source>
</reference>
<evidence type="ECO:0000256" key="1">
    <source>
        <dbReference type="ARBA" id="ARBA00006432"/>
    </source>
</evidence>
<protein>
    <submittedName>
        <fullName evidence="5">Class I adenylate-forming enzyme family protein</fullName>
    </submittedName>
</protein>
<dbReference type="Gene3D" id="3.40.50.12780">
    <property type="entry name" value="N-terminal domain of ligase-like"/>
    <property type="match status" value="1"/>
</dbReference>
<evidence type="ECO:0000313" key="6">
    <source>
        <dbReference type="Proteomes" id="UP001382727"/>
    </source>
</evidence>
<accession>A0ABZ2MKU8</accession>
<dbReference type="InterPro" id="IPR025110">
    <property type="entry name" value="AMP-bd_C"/>
</dbReference>
<keyword evidence="6" id="KW-1185">Reference proteome</keyword>
<dbReference type="Pfam" id="PF00501">
    <property type="entry name" value="AMP-binding"/>
    <property type="match status" value="1"/>
</dbReference>
<gene>
    <name evidence="5" type="ORF">V1351_06530</name>
</gene>
<proteinExistence type="inferred from homology"/>
<dbReference type="Pfam" id="PF13193">
    <property type="entry name" value="AMP-binding_C"/>
    <property type="match status" value="1"/>
</dbReference>
<evidence type="ECO:0000259" key="3">
    <source>
        <dbReference type="Pfam" id="PF00501"/>
    </source>
</evidence>
<sequence length="513" mass="54266">MSEAAPTIPAVLRQRAASTPDAVFVYFEGETLTYVGADHQSDQVAAGLLAWGITRGDRVAIAATNSPKWLLLYLATAKIGAVLVTLNVAYREREFTYMLGHSGARLLVCDAEDGDFQFTAFMDALRPEIPTVEEVIFLGGDEVGWQSLITTDPTHVGLPEAEAQVRASDPAIILYTSGTTGVPKGATLTQASLLASAAAQVERLEQTPSDVILGVLPFNHVGGLTCTLTSSLVAGGGFSLLPRFHPDLVRRAMQETPISMFVGVPTMFRMVLASGAPEGADGIRLCVVGGSNLEPALAEQVTSTFDNARMANLYGLSETSGACAISPPGDSVEMVGRSIGTMLGDFEGRIVDDEHEPLPPGEVGELQVRGGCVAAGYWEMPDETASAFGEDGWLSTGDVGSMTEDGHVMLVARKKEMYVRGGYNVYPAEVENVLATHPSVAMSAVIGTPDDTFGETGLAFVVPAADQTVDASELIELCRRTLAAYKVPSRIEVVESLPMTPAGKIRKVALKQP</sequence>
<organism evidence="5 6">
    <name type="scientific">Janibacter alittae</name>
    <dbReference type="NCBI Taxonomy" id="3115209"/>
    <lineage>
        <taxon>Bacteria</taxon>
        <taxon>Bacillati</taxon>
        <taxon>Actinomycetota</taxon>
        <taxon>Actinomycetes</taxon>
        <taxon>Micrococcales</taxon>
        <taxon>Intrasporangiaceae</taxon>
        <taxon>Janibacter</taxon>
    </lineage>
</organism>
<dbReference type="Proteomes" id="UP001382727">
    <property type="component" value="Chromosome"/>
</dbReference>
<dbReference type="RefSeq" id="WP_338751883.1">
    <property type="nucleotide sequence ID" value="NZ_CP144913.1"/>
</dbReference>
<dbReference type="InterPro" id="IPR020845">
    <property type="entry name" value="AMP-binding_CS"/>
</dbReference>
<dbReference type="InterPro" id="IPR045851">
    <property type="entry name" value="AMP-bd_C_sf"/>
</dbReference>
<evidence type="ECO:0000259" key="4">
    <source>
        <dbReference type="Pfam" id="PF13193"/>
    </source>
</evidence>
<dbReference type="PANTHER" id="PTHR43201">
    <property type="entry name" value="ACYL-COA SYNTHETASE"/>
    <property type="match status" value="1"/>
</dbReference>
<evidence type="ECO:0000313" key="5">
    <source>
        <dbReference type="EMBL" id="WXB77726.1"/>
    </source>
</evidence>
<dbReference type="PROSITE" id="PS00455">
    <property type="entry name" value="AMP_BINDING"/>
    <property type="match status" value="1"/>
</dbReference>
<keyword evidence="2" id="KW-0436">Ligase</keyword>
<feature type="domain" description="AMP-dependent synthetase/ligase" evidence="3">
    <location>
        <begin position="13"/>
        <end position="378"/>
    </location>
</feature>
<feature type="domain" description="AMP-binding enzyme C-terminal" evidence="4">
    <location>
        <begin position="429"/>
        <end position="504"/>
    </location>
</feature>
<evidence type="ECO:0000256" key="2">
    <source>
        <dbReference type="ARBA" id="ARBA00022598"/>
    </source>
</evidence>
<dbReference type="InterPro" id="IPR042099">
    <property type="entry name" value="ANL_N_sf"/>
</dbReference>
<dbReference type="Gene3D" id="3.30.300.30">
    <property type="match status" value="1"/>
</dbReference>
<comment type="similarity">
    <text evidence="1">Belongs to the ATP-dependent AMP-binding enzyme family.</text>
</comment>